<evidence type="ECO:0000256" key="2">
    <source>
        <dbReference type="SAM" id="MobiDB-lite"/>
    </source>
</evidence>
<dbReference type="GO" id="GO:0005737">
    <property type="term" value="C:cytoplasm"/>
    <property type="evidence" value="ECO:0007669"/>
    <property type="project" value="TreeGrafter"/>
</dbReference>
<sequence>MSNLGLRLAVTSASRTCSAVCRLKSRWGTRNLHKRIPLPYSVEGGLGDFLPPAALKAVAVDYQEGLLQRLSEEVRGTPEENESVAQTVLNTAPHSDRTLAFNYASLALNNSFFLDQLKPPPGEPYKNHQHEITAHFANCIRWQYGSLTQLKSAFSAAVTGMFTSGWVWFVTDRNGNTGIIPTFGPGTLLIRSRTYMGHSKSLVLGADLKQLNDPIGVGIMEAPDDPLSDVEPLRPQPPSSPTAKASPPGVSPSSPASGVSRKQTPTPPNNLHPRFLHSSDPHASFDLGQRRTNNLYDANPELRGERSEPRTKAEMLNIGEVLHPLFCISVNEHAWMAAGYGVWGKEEWLKQFWTVINWEKVSKSYAEFYKENNF</sequence>
<dbReference type="GO" id="GO:0046872">
    <property type="term" value="F:metal ion binding"/>
    <property type="evidence" value="ECO:0007669"/>
    <property type="project" value="InterPro"/>
</dbReference>
<evidence type="ECO:0000259" key="3">
    <source>
        <dbReference type="Pfam" id="PF02777"/>
    </source>
</evidence>
<reference evidence="4 5" key="1">
    <citation type="journal article" date="2020" name="ISME J.">
        <title>Uncovering the hidden diversity of litter-decomposition mechanisms in mushroom-forming fungi.</title>
        <authorList>
            <person name="Floudas D."/>
            <person name="Bentzer J."/>
            <person name="Ahren D."/>
            <person name="Johansson T."/>
            <person name="Persson P."/>
            <person name="Tunlid A."/>
        </authorList>
    </citation>
    <scope>NUCLEOTIDE SEQUENCE [LARGE SCALE GENOMIC DNA]</scope>
    <source>
        <strain evidence="4 5">CBS 661.87</strain>
    </source>
</reference>
<proteinExistence type="predicted"/>
<dbReference type="EMBL" id="JAACJP010000001">
    <property type="protein sequence ID" value="KAF5387608.1"/>
    <property type="molecule type" value="Genomic_DNA"/>
</dbReference>
<evidence type="ECO:0000313" key="5">
    <source>
        <dbReference type="Proteomes" id="UP000565441"/>
    </source>
</evidence>
<dbReference type="PANTHER" id="PTHR43595:SF2">
    <property type="entry name" value="SMALL RIBOSOMAL SUBUNIT PROTEIN MS42"/>
    <property type="match status" value="1"/>
</dbReference>
<dbReference type="SUPFAM" id="SSF46609">
    <property type="entry name" value="Fe,Mn superoxide dismutase (SOD), N-terminal domain"/>
    <property type="match status" value="1"/>
</dbReference>
<evidence type="ECO:0000313" key="4">
    <source>
        <dbReference type="EMBL" id="KAF5387608.1"/>
    </source>
</evidence>
<dbReference type="AlphaFoldDB" id="A0A8H5MB73"/>
<comment type="caution">
    <text evidence="4">The sequence shown here is derived from an EMBL/GenBank/DDBJ whole genome shotgun (WGS) entry which is preliminary data.</text>
</comment>
<accession>A0A8H5MB73</accession>
<keyword evidence="5" id="KW-1185">Reference proteome</keyword>
<evidence type="ECO:0000256" key="1">
    <source>
        <dbReference type="ARBA" id="ARBA00037226"/>
    </source>
</evidence>
<dbReference type="OrthoDB" id="275227at2759"/>
<feature type="region of interest" description="Disordered" evidence="2">
    <location>
        <begin position="217"/>
        <end position="309"/>
    </location>
</feature>
<dbReference type="SUPFAM" id="SSF54719">
    <property type="entry name" value="Fe,Mn superoxide dismutase (SOD), C-terminal domain"/>
    <property type="match status" value="1"/>
</dbReference>
<feature type="domain" description="Manganese/iron superoxide dismutase C-terminal" evidence="3">
    <location>
        <begin position="321"/>
        <end position="363"/>
    </location>
</feature>
<comment type="function">
    <text evidence="1">Component of the mitochondrial ribosome (mitoribosome), a dedicated translation machinery responsible for the synthesis of mitochondrial genome-encoded proteins, including at least some of the essential transmembrane subunits of the mitochondrial respiratory chain. The mitoribosomes are attached to the mitochondrial inner membrane and translation products are cotranslationally integrated into the membrane.</text>
</comment>
<feature type="compositionally biased region" description="Low complexity" evidence="2">
    <location>
        <begin position="241"/>
        <end position="260"/>
    </location>
</feature>
<gene>
    <name evidence="4" type="ORF">D9615_000083</name>
</gene>
<dbReference type="InterPro" id="IPR019832">
    <property type="entry name" value="Mn/Fe_SOD_C"/>
</dbReference>
<dbReference type="InterPro" id="IPR036324">
    <property type="entry name" value="Mn/Fe_SOD_N_sf"/>
</dbReference>
<dbReference type="Gene3D" id="3.55.40.20">
    <property type="entry name" value="Iron/manganese superoxide dismutase, C-terminal domain"/>
    <property type="match status" value="2"/>
</dbReference>
<dbReference type="InterPro" id="IPR036314">
    <property type="entry name" value="SOD_C_sf"/>
</dbReference>
<dbReference type="PANTHER" id="PTHR43595">
    <property type="entry name" value="37S RIBOSOMAL PROTEIN S26, MITOCHONDRIAL"/>
    <property type="match status" value="1"/>
</dbReference>
<organism evidence="4 5">
    <name type="scientific">Tricholomella constricta</name>
    <dbReference type="NCBI Taxonomy" id="117010"/>
    <lineage>
        <taxon>Eukaryota</taxon>
        <taxon>Fungi</taxon>
        <taxon>Dikarya</taxon>
        <taxon>Basidiomycota</taxon>
        <taxon>Agaricomycotina</taxon>
        <taxon>Agaricomycetes</taxon>
        <taxon>Agaricomycetidae</taxon>
        <taxon>Agaricales</taxon>
        <taxon>Tricholomatineae</taxon>
        <taxon>Lyophyllaceae</taxon>
        <taxon>Tricholomella</taxon>
    </lineage>
</organism>
<name>A0A8H5MB73_9AGAR</name>
<feature type="domain" description="Manganese/iron superoxide dismutase C-terminal" evidence="3">
    <location>
        <begin position="135"/>
        <end position="182"/>
    </location>
</feature>
<dbReference type="Proteomes" id="UP000565441">
    <property type="component" value="Unassembled WGS sequence"/>
</dbReference>
<feature type="compositionally biased region" description="Basic and acidic residues" evidence="2">
    <location>
        <begin position="300"/>
        <end position="309"/>
    </location>
</feature>
<dbReference type="Pfam" id="PF02777">
    <property type="entry name" value="Sod_Fe_C"/>
    <property type="match status" value="2"/>
</dbReference>
<protein>
    <recommendedName>
        <fullName evidence="3">Manganese/iron superoxide dismutase C-terminal domain-containing protein</fullName>
    </recommendedName>
</protein>
<dbReference type="GO" id="GO:0004784">
    <property type="term" value="F:superoxide dismutase activity"/>
    <property type="evidence" value="ECO:0007669"/>
    <property type="project" value="InterPro"/>
</dbReference>